<reference evidence="1 2" key="1">
    <citation type="submission" date="2019-04" db="EMBL/GenBank/DDBJ databases">
        <authorList>
            <consortium name="Pathogen Informatics"/>
        </authorList>
    </citation>
    <scope>NUCLEOTIDE SEQUENCE [LARGE SCALE GENOMIC DNA]</scope>
    <source>
        <strain evidence="1 2">GPSC559</strain>
    </source>
</reference>
<dbReference type="Proteomes" id="UP000310997">
    <property type="component" value="Unassembled WGS sequence"/>
</dbReference>
<sequence>MKFKIKRDFYDWESNVKRLAGGELEITEERYAELADNIASNGVAISDVLEKILPEPEFLEED</sequence>
<dbReference type="RefSeq" id="WP_050119566.1">
    <property type="nucleotide sequence ID" value="NZ_CFBA01000039.1"/>
</dbReference>
<evidence type="ECO:0000313" key="1">
    <source>
        <dbReference type="EMBL" id="VTE42926.1"/>
    </source>
</evidence>
<name>A0A0T8M5G1_STREE</name>
<accession>A0A0T8M5G1</accession>
<dbReference type="AlphaFoldDB" id="A0A0T8M5G1"/>
<proteinExistence type="predicted"/>
<gene>
    <name evidence="1" type="ORF">SAMEA4038883_02332</name>
</gene>
<organism evidence="1 2">
    <name type="scientific">Streptococcus pneumoniae</name>
    <dbReference type="NCBI Taxonomy" id="1313"/>
    <lineage>
        <taxon>Bacteria</taxon>
        <taxon>Bacillati</taxon>
        <taxon>Bacillota</taxon>
        <taxon>Bacilli</taxon>
        <taxon>Lactobacillales</taxon>
        <taxon>Streptococcaceae</taxon>
        <taxon>Streptococcus</taxon>
    </lineage>
</organism>
<dbReference type="EMBL" id="CABDLL010000026">
    <property type="protein sequence ID" value="VTE42926.1"/>
    <property type="molecule type" value="Genomic_DNA"/>
</dbReference>
<protein>
    <submittedName>
        <fullName evidence="1">Uncharacterized protein</fullName>
    </submittedName>
</protein>
<evidence type="ECO:0000313" key="2">
    <source>
        <dbReference type="Proteomes" id="UP000310997"/>
    </source>
</evidence>